<organism evidence="2 3">
    <name type="scientific">Hydromonas duriensis</name>
    <dbReference type="NCBI Taxonomy" id="1527608"/>
    <lineage>
        <taxon>Bacteria</taxon>
        <taxon>Pseudomonadati</taxon>
        <taxon>Pseudomonadota</taxon>
        <taxon>Betaproteobacteria</taxon>
        <taxon>Burkholderiales</taxon>
        <taxon>Burkholderiaceae</taxon>
        <taxon>Hydromonas</taxon>
    </lineage>
</organism>
<dbReference type="Proteomes" id="UP000294480">
    <property type="component" value="Unassembled WGS sequence"/>
</dbReference>
<dbReference type="RefSeq" id="WP_133621632.1">
    <property type="nucleotide sequence ID" value="NZ_SNZE01000053.1"/>
</dbReference>
<keyword evidence="3" id="KW-1185">Reference proteome</keyword>
<protein>
    <submittedName>
        <fullName evidence="2">Uncharacterized protein</fullName>
    </submittedName>
</protein>
<dbReference type="EMBL" id="SNZE01000053">
    <property type="protein sequence ID" value="TDR27025.1"/>
    <property type="molecule type" value="Genomic_DNA"/>
</dbReference>
<name>A0A4R6Y0A9_9BURK</name>
<feature type="chain" id="PRO_5020332429" evidence="1">
    <location>
        <begin position="22"/>
        <end position="208"/>
    </location>
</feature>
<sequence length="208" mass="22996">MKKMLFFLVCMFFAPVSAIFAQDAQTTPVSQFYPGSYYGDWVSTIQVSNEQNKQLEQVVLTTRAINNKDAQLSFGIEVANSCAFGQVPYFSGRLEDFVSIKVVNAKDPSCPSCLTEIKPSIKQGESHVTWEVDGQDFDFIQRVNASYFSGLSLADPIGQDITSILKAFDKGKKLSITISGMPSATFSLNGYSQIKTYALKLCAMGKWQ</sequence>
<evidence type="ECO:0000256" key="1">
    <source>
        <dbReference type="SAM" id="SignalP"/>
    </source>
</evidence>
<comment type="caution">
    <text evidence="2">The sequence shown here is derived from an EMBL/GenBank/DDBJ whole genome shotgun (WGS) entry which is preliminary data.</text>
</comment>
<gene>
    <name evidence="2" type="ORF">DFR44_1533</name>
</gene>
<evidence type="ECO:0000313" key="3">
    <source>
        <dbReference type="Proteomes" id="UP000294480"/>
    </source>
</evidence>
<evidence type="ECO:0000313" key="2">
    <source>
        <dbReference type="EMBL" id="TDR27025.1"/>
    </source>
</evidence>
<dbReference type="AlphaFoldDB" id="A0A4R6Y0A9"/>
<feature type="signal peptide" evidence="1">
    <location>
        <begin position="1"/>
        <end position="21"/>
    </location>
</feature>
<keyword evidence="1" id="KW-0732">Signal</keyword>
<proteinExistence type="predicted"/>
<reference evidence="2 3" key="1">
    <citation type="submission" date="2019-03" db="EMBL/GenBank/DDBJ databases">
        <title>Genomic Encyclopedia of Type Strains, Phase IV (KMG-IV): sequencing the most valuable type-strain genomes for metagenomic binning, comparative biology and taxonomic classification.</title>
        <authorList>
            <person name="Goeker M."/>
        </authorList>
    </citation>
    <scope>NUCLEOTIDE SEQUENCE [LARGE SCALE GENOMIC DNA]</scope>
    <source>
        <strain evidence="2 3">DSM 102852</strain>
    </source>
</reference>
<accession>A0A4R6Y0A9</accession>